<accession>A0A6S6R4X7</accession>
<keyword evidence="6 7" id="KW-0472">Membrane</keyword>
<evidence type="ECO:0000313" key="9">
    <source>
        <dbReference type="Proteomes" id="UP000515561"/>
    </source>
</evidence>
<dbReference type="Proteomes" id="UP000515561">
    <property type="component" value="Chromosome"/>
</dbReference>
<keyword evidence="5 7" id="KW-1133">Transmembrane helix</keyword>
<reference evidence="8 9" key="1">
    <citation type="journal article" date="2016" name="Int. J. Syst. Evol. Microbiol.">
        <title>Descriptions of Anaerotaenia torta gen. nov., sp. nov. and Anaerocolumna cellulosilytica gen. nov., sp. nov. isolated from a methanogenic reactor of cattle waste.</title>
        <authorList>
            <person name="Uek A."/>
            <person name="Ohtaki Y."/>
            <person name="Kaku N."/>
            <person name="Ueki K."/>
        </authorList>
    </citation>
    <scope>NUCLEOTIDE SEQUENCE [LARGE SCALE GENOMIC DNA]</scope>
    <source>
        <strain evidence="8 9">SN021</strain>
    </source>
</reference>
<dbReference type="InterPro" id="IPR035906">
    <property type="entry name" value="MetI-like_sf"/>
</dbReference>
<keyword evidence="2 7" id="KW-0813">Transport</keyword>
<dbReference type="EMBL" id="AP023367">
    <property type="protein sequence ID" value="BCJ95127.1"/>
    <property type="molecule type" value="Genomic_DNA"/>
</dbReference>
<proteinExistence type="inferred from homology"/>
<keyword evidence="9" id="KW-1185">Reference proteome</keyword>
<dbReference type="Pfam" id="PF00528">
    <property type="entry name" value="BPD_transp_1"/>
    <property type="match status" value="1"/>
</dbReference>
<feature type="transmembrane region" description="Helical" evidence="7">
    <location>
        <begin position="190"/>
        <end position="213"/>
    </location>
</feature>
<evidence type="ECO:0000256" key="4">
    <source>
        <dbReference type="ARBA" id="ARBA00022692"/>
    </source>
</evidence>
<comment type="similarity">
    <text evidence="7">Belongs to the binding-protein-dependent transport system permease family.</text>
</comment>
<dbReference type="InterPro" id="IPR000515">
    <property type="entry name" value="MetI-like"/>
</dbReference>
<feature type="transmembrane region" description="Helical" evidence="7">
    <location>
        <begin position="112"/>
        <end position="134"/>
    </location>
</feature>
<organism evidence="8 9">
    <name type="scientific">Anaerocolumna cellulosilytica</name>
    <dbReference type="NCBI Taxonomy" id="433286"/>
    <lineage>
        <taxon>Bacteria</taxon>
        <taxon>Bacillati</taxon>
        <taxon>Bacillota</taxon>
        <taxon>Clostridia</taxon>
        <taxon>Lachnospirales</taxon>
        <taxon>Lachnospiraceae</taxon>
        <taxon>Anaerocolumna</taxon>
    </lineage>
</organism>
<dbReference type="PANTHER" id="PTHR43744">
    <property type="entry name" value="ABC TRANSPORTER PERMEASE PROTEIN MG189-RELATED-RELATED"/>
    <property type="match status" value="1"/>
</dbReference>
<dbReference type="AlphaFoldDB" id="A0A6S6R4X7"/>
<feature type="transmembrane region" description="Helical" evidence="7">
    <location>
        <begin position="252"/>
        <end position="270"/>
    </location>
</feature>
<evidence type="ECO:0000256" key="6">
    <source>
        <dbReference type="ARBA" id="ARBA00023136"/>
    </source>
</evidence>
<feature type="transmembrane region" description="Helical" evidence="7">
    <location>
        <begin position="146"/>
        <end position="169"/>
    </location>
</feature>
<keyword evidence="4 7" id="KW-0812">Transmembrane</keyword>
<protein>
    <submittedName>
        <fullName evidence="8">Sugar ABC transporter permease</fullName>
    </submittedName>
</protein>
<sequence>MTRRQKNIVNTTLRYLVLIGVGTIMIYPMLWMLGASFKTSNNEIFSSIGIIPKKFSIQAYINGWQSTEYTFLTYLVNTYKIVLPKVVGTVLSATLTAYGFARFRFKGKKMFYAILLSTLFLPQVVLNIPQYLLFRNLGWLEPSLSYLPLIIPTFFASDTYFVFMLVQFLRGIPKELEEAAKIDGCNSLQTLWFIICPVLKPSIVSAALFQFMWSSNDFMGPLIYVKTVAKYPASLGLRLSMDADVGFEWNKILAMSIITLLPSLIVFFAAQKQFVEGVTAGSVKG</sequence>
<feature type="transmembrane region" description="Helical" evidence="7">
    <location>
        <begin position="81"/>
        <end position="100"/>
    </location>
</feature>
<evidence type="ECO:0000256" key="5">
    <source>
        <dbReference type="ARBA" id="ARBA00022989"/>
    </source>
</evidence>
<dbReference type="RefSeq" id="WP_184095066.1">
    <property type="nucleotide sequence ID" value="NZ_AP023367.1"/>
</dbReference>
<dbReference type="KEGG" id="acel:acsn021_26960"/>
<dbReference type="PANTHER" id="PTHR43744:SF6">
    <property type="entry name" value="ABC TRANSPORTER PERMEASE PROTEIN YESQ-RELATED"/>
    <property type="match status" value="1"/>
</dbReference>
<evidence type="ECO:0000256" key="3">
    <source>
        <dbReference type="ARBA" id="ARBA00022475"/>
    </source>
</evidence>
<dbReference type="GO" id="GO:0055085">
    <property type="term" value="P:transmembrane transport"/>
    <property type="evidence" value="ECO:0007669"/>
    <property type="project" value="InterPro"/>
</dbReference>
<dbReference type="GO" id="GO:0005886">
    <property type="term" value="C:plasma membrane"/>
    <property type="evidence" value="ECO:0007669"/>
    <property type="project" value="UniProtKB-SubCell"/>
</dbReference>
<dbReference type="PROSITE" id="PS50928">
    <property type="entry name" value="ABC_TM1"/>
    <property type="match status" value="1"/>
</dbReference>
<dbReference type="Gene3D" id="1.10.3720.10">
    <property type="entry name" value="MetI-like"/>
    <property type="match status" value="1"/>
</dbReference>
<evidence type="ECO:0000256" key="7">
    <source>
        <dbReference type="RuleBase" id="RU363032"/>
    </source>
</evidence>
<feature type="transmembrane region" description="Helical" evidence="7">
    <location>
        <begin position="12"/>
        <end position="33"/>
    </location>
</feature>
<comment type="subcellular location">
    <subcellularLocation>
        <location evidence="1 7">Cell membrane</location>
        <topology evidence="1 7">Multi-pass membrane protein</topology>
    </subcellularLocation>
</comment>
<keyword evidence="3" id="KW-1003">Cell membrane</keyword>
<dbReference type="SUPFAM" id="SSF161098">
    <property type="entry name" value="MetI-like"/>
    <property type="match status" value="1"/>
</dbReference>
<dbReference type="CDD" id="cd06261">
    <property type="entry name" value="TM_PBP2"/>
    <property type="match status" value="1"/>
</dbReference>
<name>A0A6S6R4X7_9FIRM</name>
<evidence type="ECO:0000313" key="8">
    <source>
        <dbReference type="EMBL" id="BCJ95127.1"/>
    </source>
</evidence>
<gene>
    <name evidence="8" type="ORF">acsn021_26960</name>
</gene>
<evidence type="ECO:0000256" key="2">
    <source>
        <dbReference type="ARBA" id="ARBA00022448"/>
    </source>
</evidence>
<evidence type="ECO:0000256" key="1">
    <source>
        <dbReference type="ARBA" id="ARBA00004651"/>
    </source>
</evidence>